<dbReference type="PATRIC" id="fig|1225176.3.peg.1632"/>
<dbReference type="AlphaFoldDB" id="K1L0G4"/>
<dbReference type="RefSeq" id="WP_009184569.1">
    <property type="nucleotide sequence ID" value="NZ_AMGM01000017.1"/>
</dbReference>
<organism evidence="6 7">
    <name type="scientific">Cecembia lonarensis (strain CCUG 58316 / KCTC 22772 / LW9)</name>
    <dbReference type="NCBI Taxonomy" id="1225176"/>
    <lineage>
        <taxon>Bacteria</taxon>
        <taxon>Pseudomonadati</taxon>
        <taxon>Bacteroidota</taxon>
        <taxon>Cytophagia</taxon>
        <taxon>Cytophagales</taxon>
        <taxon>Cyclobacteriaceae</taxon>
        <taxon>Cecembia</taxon>
    </lineage>
</organism>
<feature type="domain" description="Aminotransferase class I/classII large" evidence="5">
    <location>
        <begin position="32"/>
        <end position="380"/>
    </location>
</feature>
<comment type="cofactor">
    <cofactor evidence="1 4">
        <name>pyridoxal 5'-phosphate</name>
        <dbReference type="ChEBI" id="CHEBI:597326"/>
    </cofactor>
</comment>
<evidence type="ECO:0000259" key="5">
    <source>
        <dbReference type="Pfam" id="PF00155"/>
    </source>
</evidence>
<proteinExistence type="inferred from homology"/>
<evidence type="ECO:0000256" key="3">
    <source>
        <dbReference type="ARBA" id="ARBA00022679"/>
    </source>
</evidence>
<dbReference type="InterPro" id="IPR004838">
    <property type="entry name" value="NHTrfase_class1_PyrdxlP-BS"/>
</dbReference>
<dbReference type="PROSITE" id="PS00105">
    <property type="entry name" value="AA_TRANSFER_CLASS_1"/>
    <property type="match status" value="1"/>
</dbReference>
<evidence type="ECO:0000313" key="6">
    <source>
        <dbReference type="EMBL" id="EKB49870.1"/>
    </source>
</evidence>
<protein>
    <recommendedName>
        <fullName evidence="4">Aminotransferase</fullName>
        <ecNumber evidence="4">2.6.1.-</ecNumber>
    </recommendedName>
</protein>
<dbReference type="Proteomes" id="UP000004478">
    <property type="component" value="Unassembled WGS sequence"/>
</dbReference>
<dbReference type="CDD" id="cd00609">
    <property type="entry name" value="AAT_like"/>
    <property type="match status" value="1"/>
</dbReference>
<evidence type="ECO:0000256" key="2">
    <source>
        <dbReference type="ARBA" id="ARBA00022576"/>
    </source>
</evidence>
<gene>
    <name evidence="6" type="primary">dapL_2</name>
    <name evidence="6" type="ORF">B879_01534</name>
</gene>
<dbReference type="InterPro" id="IPR015424">
    <property type="entry name" value="PyrdxlP-dep_Trfase"/>
</dbReference>
<dbReference type="GO" id="GO:0030170">
    <property type="term" value="F:pyridoxal phosphate binding"/>
    <property type="evidence" value="ECO:0007669"/>
    <property type="project" value="InterPro"/>
</dbReference>
<dbReference type="Pfam" id="PF00155">
    <property type="entry name" value="Aminotran_1_2"/>
    <property type="match status" value="1"/>
</dbReference>
<comment type="caution">
    <text evidence="6">The sequence shown here is derived from an EMBL/GenBank/DDBJ whole genome shotgun (WGS) entry which is preliminary data.</text>
</comment>
<dbReference type="GO" id="GO:0008483">
    <property type="term" value="F:transaminase activity"/>
    <property type="evidence" value="ECO:0007669"/>
    <property type="project" value="UniProtKB-KW"/>
</dbReference>
<keyword evidence="7" id="KW-1185">Reference proteome</keyword>
<comment type="similarity">
    <text evidence="4">Belongs to the class-I pyridoxal-phosphate-dependent aminotransferase family.</text>
</comment>
<accession>K1L0G4</accession>
<sequence>MISFSNRVKSVEEYYFSQKLKEVKKLQLEGVPVINMGIGSPDLPPHPSVISALNKTATSPQAHAYQNYQGIPALRKAFLDFYIDKYQVKGLTEDEVLPLMGSKEGILHICMAFLDEGDAVLVPDPGYPTYTSVLRMLGNTCIYYPLSEAQGWYPDVEALEKSDLSKVKLMWVNYPHMPTGAKADLSVFEKLVDFAKRHQILLINDNPYSMILTDEPRSIFQVEGAKEVALELNSLSKMTNMAGWRIGAVLGSRQFIDGIIKIKSNVDSGMFLGLQDGAIAALNLGEDWYNQLNETYAERRKLMWQLVRRLGLTCSAHTAGMFVWAKLPEGNSSSSFVDRLLSEKHIFIAPGDIFGKRGEGWVRFSLCVNLEQIKEAIQRIT</sequence>
<dbReference type="InterPro" id="IPR015421">
    <property type="entry name" value="PyrdxlP-dep_Trfase_major"/>
</dbReference>
<keyword evidence="3 4" id="KW-0808">Transferase</keyword>
<dbReference type="SUPFAM" id="SSF53383">
    <property type="entry name" value="PLP-dependent transferases"/>
    <property type="match status" value="1"/>
</dbReference>
<dbReference type="Gene3D" id="3.40.640.10">
    <property type="entry name" value="Type I PLP-dependent aspartate aminotransferase-like (Major domain)"/>
    <property type="match status" value="1"/>
</dbReference>
<reference evidence="6 7" key="1">
    <citation type="journal article" date="2012" name="J. Bacteriol.">
        <title>Draft Genome Sequence of Cecembia lonarensis Strain LW9T, Isolated from Lonar Lake, a Haloalkaline Lake in India.</title>
        <authorList>
            <person name="Shivaji S."/>
            <person name="Ara S."/>
            <person name="Singh A."/>
            <person name="Pinnaka A.K."/>
        </authorList>
    </citation>
    <scope>NUCLEOTIDE SEQUENCE [LARGE SCALE GENOMIC DNA]</scope>
    <source>
        <strain evidence="6 7">LW9</strain>
    </source>
</reference>
<dbReference type="InterPro" id="IPR015422">
    <property type="entry name" value="PyrdxlP-dep_Trfase_small"/>
</dbReference>
<name>K1L0G4_CECL9</name>
<evidence type="ECO:0000313" key="7">
    <source>
        <dbReference type="Proteomes" id="UP000004478"/>
    </source>
</evidence>
<dbReference type="PANTHER" id="PTHR42832">
    <property type="entry name" value="AMINO ACID AMINOTRANSFERASE"/>
    <property type="match status" value="1"/>
</dbReference>
<dbReference type="Gene3D" id="3.90.1150.10">
    <property type="entry name" value="Aspartate Aminotransferase, domain 1"/>
    <property type="match status" value="1"/>
</dbReference>
<keyword evidence="2 4" id="KW-0032">Aminotransferase</keyword>
<dbReference type="OrthoDB" id="9802328at2"/>
<dbReference type="InterPro" id="IPR050881">
    <property type="entry name" value="LL-DAP_aminotransferase"/>
</dbReference>
<dbReference type="EC" id="2.6.1.-" evidence="4"/>
<dbReference type="InterPro" id="IPR004839">
    <property type="entry name" value="Aminotransferase_I/II_large"/>
</dbReference>
<evidence type="ECO:0000256" key="4">
    <source>
        <dbReference type="RuleBase" id="RU000481"/>
    </source>
</evidence>
<dbReference type="PANTHER" id="PTHR42832:SF4">
    <property type="entry name" value="BLR3474 PROTEIN"/>
    <property type="match status" value="1"/>
</dbReference>
<evidence type="ECO:0000256" key="1">
    <source>
        <dbReference type="ARBA" id="ARBA00001933"/>
    </source>
</evidence>
<dbReference type="EMBL" id="AMGM01000017">
    <property type="protein sequence ID" value="EKB49870.1"/>
    <property type="molecule type" value="Genomic_DNA"/>
</dbReference>